<comment type="caution">
    <text evidence="9">The sequence shown here is derived from an EMBL/GenBank/DDBJ whole genome shotgun (WGS) entry which is preliminary data.</text>
</comment>
<organism evidence="9">
    <name type="scientific">termite gut metagenome</name>
    <dbReference type="NCBI Taxonomy" id="433724"/>
    <lineage>
        <taxon>unclassified sequences</taxon>
        <taxon>metagenomes</taxon>
        <taxon>organismal metagenomes</taxon>
    </lineage>
</organism>
<feature type="transmembrane region" description="Helical" evidence="6">
    <location>
        <begin position="28"/>
        <end position="53"/>
    </location>
</feature>
<keyword evidence="9" id="KW-0449">Lipoprotein</keyword>
<dbReference type="AlphaFoldDB" id="A0A5J4QQ37"/>
<keyword evidence="3 6" id="KW-0812">Transmembrane</keyword>
<evidence type="ECO:0000259" key="7">
    <source>
        <dbReference type="Pfam" id="PF02687"/>
    </source>
</evidence>
<evidence type="ECO:0000259" key="8">
    <source>
        <dbReference type="Pfam" id="PF12704"/>
    </source>
</evidence>
<dbReference type="EMBL" id="SNRY01002813">
    <property type="protein sequence ID" value="KAA6323405.1"/>
    <property type="molecule type" value="Genomic_DNA"/>
</dbReference>
<evidence type="ECO:0000256" key="4">
    <source>
        <dbReference type="ARBA" id="ARBA00022989"/>
    </source>
</evidence>
<feature type="domain" description="ABC3 transporter permease C-terminal" evidence="7">
    <location>
        <begin position="285"/>
        <end position="410"/>
    </location>
</feature>
<evidence type="ECO:0000256" key="5">
    <source>
        <dbReference type="ARBA" id="ARBA00023136"/>
    </source>
</evidence>
<name>A0A5J4QQ37_9ZZZZ</name>
<accession>A0A5J4QQ37</accession>
<comment type="subcellular location">
    <subcellularLocation>
        <location evidence="1">Cell membrane</location>
        <topology evidence="1">Multi-pass membrane protein</topology>
    </subcellularLocation>
</comment>
<dbReference type="GO" id="GO:0044874">
    <property type="term" value="P:lipoprotein localization to outer membrane"/>
    <property type="evidence" value="ECO:0007669"/>
    <property type="project" value="TreeGrafter"/>
</dbReference>
<keyword evidence="5 6" id="KW-0472">Membrane</keyword>
<sequence>MHPYRIEIFIAKRIYRDNAAGKIISRPAVLIAVTGIAVGLAIMIIAVSVAVGFKKEVRDKITGFGSHIQINNLNVVHSYEAYPIVADDSMLSALYNYPQVAHVQRYSAKAGMIKTDDAFQGMILKGIGEEYDTSFFREHLIEGEVPQFTGSATSDQVIISKTLAAKLKLHLGDKLYTYYIQDNIRARRFTIAGIYQTNFSEYDNLFLLTDIYTVNRLNNWEPEQAGGLELQVHDYDKLEETTYALGDSFTKYVDKYGADYCVRNVEQLNSSIFAWLNLLDLNVLVILVLIIGVAGFTMISGLLILIIERTNMIGLLKALGAGNYTIRKVFLWLAVFLIGKGMAWGNAIGLFLYVVQSQFKPFSLNPETYYVSSVPVSFNIGLLLLLNAGALLVSVLMLIGPSFLITQIHPASSMRYE</sequence>
<keyword evidence="4 6" id="KW-1133">Transmembrane helix</keyword>
<feature type="transmembrane region" description="Helical" evidence="6">
    <location>
        <begin position="283"/>
        <end position="308"/>
    </location>
</feature>
<reference evidence="9" key="1">
    <citation type="submission" date="2019-03" db="EMBL/GenBank/DDBJ databases">
        <title>Single cell metagenomics reveals metabolic interactions within the superorganism composed of flagellate Streblomastix strix and complex community of Bacteroidetes bacteria on its surface.</title>
        <authorList>
            <person name="Treitli S.C."/>
            <person name="Kolisko M."/>
            <person name="Husnik F."/>
            <person name="Keeling P."/>
            <person name="Hampl V."/>
        </authorList>
    </citation>
    <scope>NUCLEOTIDE SEQUENCE</scope>
    <source>
        <strain evidence="9">STM</strain>
    </source>
</reference>
<dbReference type="InterPro" id="IPR003838">
    <property type="entry name" value="ABC3_permease_C"/>
</dbReference>
<evidence type="ECO:0000256" key="2">
    <source>
        <dbReference type="ARBA" id="ARBA00022475"/>
    </source>
</evidence>
<evidence type="ECO:0000256" key="6">
    <source>
        <dbReference type="SAM" id="Phobius"/>
    </source>
</evidence>
<gene>
    <name evidence="9" type="ORF">EZS27_027147</name>
</gene>
<dbReference type="Pfam" id="PF12704">
    <property type="entry name" value="MacB_PCD"/>
    <property type="match status" value="1"/>
</dbReference>
<dbReference type="GO" id="GO:0098797">
    <property type="term" value="C:plasma membrane protein complex"/>
    <property type="evidence" value="ECO:0007669"/>
    <property type="project" value="TreeGrafter"/>
</dbReference>
<protein>
    <submittedName>
        <fullName evidence="9">Lipoprotein-releasing system transmembrane protein LolE</fullName>
    </submittedName>
</protein>
<proteinExistence type="predicted"/>
<keyword evidence="2" id="KW-1003">Cell membrane</keyword>
<evidence type="ECO:0000313" key="9">
    <source>
        <dbReference type="EMBL" id="KAA6323405.1"/>
    </source>
</evidence>
<evidence type="ECO:0000256" key="3">
    <source>
        <dbReference type="ARBA" id="ARBA00022692"/>
    </source>
</evidence>
<feature type="domain" description="MacB-like periplasmic core" evidence="8">
    <location>
        <begin position="30"/>
        <end position="212"/>
    </location>
</feature>
<dbReference type="InterPro" id="IPR025857">
    <property type="entry name" value="MacB_PCD"/>
</dbReference>
<dbReference type="InterPro" id="IPR051447">
    <property type="entry name" value="Lipoprotein-release_system"/>
</dbReference>
<feature type="transmembrane region" description="Helical" evidence="6">
    <location>
        <begin position="376"/>
        <end position="405"/>
    </location>
</feature>
<dbReference type="PANTHER" id="PTHR30489:SF0">
    <property type="entry name" value="LIPOPROTEIN-RELEASING SYSTEM TRANSMEMBRANE PROTEIN LOLE"/>
    <property type="match status" value="1"/>
</dbReference>
<dbReference type="PANTHER" id="PTHR30489">
    <property type="entry name" value="LIPOPROTEIN-RELEASING SYSTEM TRANSMEMBRANE PROTEIN LOLE"/>
    <property type="match status" value="1"/>
</dbReference>
<feature type="transmembrane region" description="Helical" evidence="6">
    <location>
        <begin position="329"/>
        <end position="356"/>
    </location>
</feature>
<dbReference type="Pfam" id="PF02687">
    <property type="entry name" value="FtsX"/>
    <property type="match status" value="1"/>
</dbReference>
<evidence type="ECO:0000256" key="1">
    <source>
        <dbReference type="ARBA" id="ARBA00004651"/>
    </source>
</evidence>